<evidence type="ECO:0000256" key="1">
    <source>
        <dbReference type="SAM" id="Phobius"/>
    </source>
</evidence>
<sequence length="128" mass="14226">MKEPITDHDIQLFFDAAEKLLNAAERDGEKARTATVALSSFIEKAEARLQRLENDVISSIHSTAETTANRTAELLSAKFQQADKAAAEAARKYQEAVDKLNVRTWLYFLSVQAVIGLVAVTFIMFYAS</sequence>
<dbReference type="EMBL" id="JASSOM010000003">
    <property type="protein sequence ID" value="MDK9361948.1"/>
    <property type="molecule type" value="Genomic_DNA"/>
</dbReference>
<accession>A0AAP4D5C1</accession>
<keyword evidence="3" id="KW-1185">Reference proteome</keyword>
<dbReference type="AlphaFoldDB" id="A0AAP4D5C1"/>
<keyword evidence="1" id="KW-0812">Transmembrane</keyword>
<evidence type="ECO:0000313" key="3">
    <source>
        <dbReference type="Proteomes" id="UP001223214"/>
    </source>
</evidence>
<proteinExistence type="predicted"/>
<name>A0AAP4D5C1_9ENTR</name>
<dbReference type="Proteomes" id="UP001223214">
    <property type="component" value="Unassembled WGS sequence"/>
</dbReference>
<dbReference type="RefSeq" id="WP_285149699.1">
    <property type="nucleotide sequence ID" value="NZ_JASSOM010000003.1"/>
</dbReference>
<feature type="transmembrane region" description="Helical" evidence="1">
    <location>
        <begin position="105"/>
        <end position="127"/>
    </location>
</feature>
<evidence type="ECO:0000313" key="2">
    <source>
        <dbReference type="EMBL" id="MDK9361948.1"/>
    </source>
</evidence>
<keyword evidence="1" id="KW-0472">Membrane</keyword>
<reference evidence="2 3" key="1">
    <citation type="submission" date="2023-06" db="EMBL/GenBank/DDBJ databases">
        <title>Identification and characterization of antibiotic-resistant Gram-negative bacteria.</title>
        <authorList>
            <person name="Cho G.-S."/>
            <person name="Lee J."/>
            <person name="Tai E."/>
            <person name="Jeong S."/>
            <person name="Kim I."/>
            <person name="Kim B.-E."/>
            <person name="Jeong M.-I."/>
            <person name="Oh K.-K."/>
            <person name="Franz C.M.A.P."/>
        </authorList>
    </citation>
    <scope>NUCLEOTIDE SEQUENCE [LARGE SCALE GENOMIC DNA]</scope>
    <source>
        <strain evidence="2 3">V106_12</strain>
    </source>
</reference>
<protein>
    <submittedName>
        <fullName evidence="2">Uncharacterized protein</fullName>
    </submittedName>
</protein>
<comment type="caution">
    <text evidence="2">The sequence shown here is derived from an EMBL/GenBank/DDBJ whole genome shotgun (WGS) entry which is preliminary data.</text>
</comment>
<keyword evidence="1" id="KW-1133">Transmembrane helix</keyword>
<organism evidence="2 3">
    <name type="scientific">Lelliottia wanjuensis</name>
    <dbReference type="NCBI Taxonomy" id="3050585"/>
    <lineage>
        <taxon>Bacteria</taxon>
        <taxon>Pseudomonadati</taxon>
        <taxon>Pseudomonadota</taxon>
        <taxon>Gammaproteobacteria</taxon>
        <taxon>Enterobacterales</taxon>
        <taxon>Enterobacteriaceae</taxon>
        <taxon>Lelliottia</taxon>
    </lineage>
</organism>
<gene>
    <name evidence="2" type="ORF">QQF32_01855</name>
</gene>